<evidence type="ECO:0000313" key="2">
    <source>
        <dbReference type="Proteomes" id="UP000176376"/>
    </source>
</evidence>
<organism evidence="1 2">
    <name type="scientific">Candidatus Roizmanbacteria bacterium RIFCSPLOWO2_02_FULL_38_10</name>
    <dbReference type="NCBI Taxonomy" id="1802074"/>
    <lineage>
        <taxon>Bacteria</taxon>
        <taxon>Candidatus Roizmaniibacteriota</taxon>
    </lineage>
</organism>
<reference evidence="1 2" key="1">
    <citation type="journal article" date="2016" name="Nat. Commun.">
        <title>Thousands of microbial genomes shed light on interconnected biogeochemical processes in an aquifer system.</title>
        <authorList>
            <person name="Anantharaman K."/>
            <person name="Brown C.T."/>
            <person name="Hug L.A."/>
            <person name="Sharon I."/>
            <person name="Castelle C.J."/>
            <person name="Probst A.J."/>
            <person name="Thomas B.C."/>
            <person name="Singh A."/>
            <person name="Wilkins M.J."/>
            <person name="Karaoz U."/>
            <person name="Brodie E.L."/>
            <person name="Williams K.H."/>
            <person name="Hubbard S.S."/>
            <person name="Banfield J.F."/>
        </authorList>
    </citation>
    <scope>NUCLEOTIDE SEQUENCE [LARGE SCALE GENOMIC DNA]</scope>
</reference>
<gene>
    <name evidence="1" type="ORF">A3J15_00970</name>
</gene>
<protein>
    <recommendedName>
        <fullName evidence="3">DUF5666 domain-containing protein</fullName>
    </recommendedName>
</protein>
<dbReference type="AlphaFoldDB" id="A0A1F7JLY5"/>
<evidence type="ECO:0008006" key="3">
    <source>
        <dbReference type="Google" id="ProtNLM"/>
    </source>
</evidence>
<evidence type="ECO:0000313" key="1">
    <source>
        <dbReference type="EMBL" id="OGK56615.1"/>
    </source>
</evidence>
<proteinExistence type="predicted"/>
<dbReference type="STRING" id="1802074.A3J15_00970"/>
<dbReference type="EMBL" id="MGAY01000029">
    <property type="protein sequence ID" value="OGK56615.1"/>
    <property type="molecule type" value="Genomic_DNA"/>
</dbReference>
<dbReference type="Proteomes" id="UP000176376">
    <property type="component" value="Unassembled WGS sequence"/>
</dbReference>
<accession>A0A1F7JLY5</accession>
<comment type="caution">
    <text evidence="1">The sequence shown here is derived from an EMBL/GenBank/DDBJ whole genome shotgun (WGS) entry which is preliminary data.</text>
</comment>
<sequence length="119" mass="13214">MGRSVVTVGILLVLLFSVDVVSAAPVESQHDEIKKWGRATIAGEVYAISKNILTISKGKKRYLVNILPLTRSHCRFGVPAKITDLSIGDRLNIVGDFINRDRTEINAIWIRDKSIAKLK</sequence>
<name>A0A1F7JLY5_9BACT</name>